<feature type="transmembrane region" description="Helical" evidence="1">
    <location>
        <begin position="84"/>
        <end position="103"/>
    </location>
</feature>
<reference evidence="2 3" key="1">
    <citation type="journal article" date="2015" name="Genome Biol. Evol.">
        <title>Phylogenomic analyses indicate that early fungi evolved digesting cell walls of algal ancestors of land plants.</title>
        <authorList>
            <person name="Chang Y."/>
            <person name="Wang S."/>
            <person name="Sekimoto S."/>
            <person name="Aerts A.L."/>
            <person name="Choi C."/>
            <person name="Clum A."/>
            <person name="LaButti K.M."/>
            <person name="Lindquist E.A."/>
            <person name="Yee Ngan C."/>
            <person name="Ohm R.A."/>
            <person name="Salamov A.A."/>
            <person name="Grigoriev I.V."/>
            <person name="Spatafora J.W."/>
            <person name="Berbee M.L."/>
        </authorList>
    </citation>
    <scope>NUCLEOTIDE SEQUENCE [LARGE SCALE GENOMIC DNA]</scope>
    <source>
        <strain evidence="2 3">NRRL 28638</strain>
    </source>
</reference>
<accession>A0A137PG57</accession>
<keyword evidence="3" id="KW-1185">Reference proteome</keyword>
<keyword evidence="1" id="KW-0472">Membrane</keyword>
<evidence type="ECO:0000313" key="2">
    <source>
        <dbReference type="EMBL" id="KXN73968.1"/>
    </source>
</evidence>
<protein>
    <submittedName>
        <fullName evidence="2">Uncharacterized protein</fullName>
    </submittedName>
</protein>
<evidence type="ECO:0000313" key="3">
    <source>
        <dbReference type="Proteomes" id="UP000070444"/>
    </source>
</evidence>
<dbReference type="AlphaFoldDB" id="A0A137PG57"/>
<gene>
    <name evidence="2" type="ORF">CONCODRAFT_3041</name>
</gene>
<dbReference type="Proteomes" id="UP000070444">
    <property type="component" value="Unassembled WGS sequence"/>
</dbReference>
<evidence type="ECO:0000256" key="1">
    <source>
        <dbReference type="SAM" id="Phobius"/>
    </source>
</evidence>
<keyword evidence="1" id="KW-1133">Transmembrane helix</keyword>
<proteinExistence type="predicted"/>
<feature type="non-terminal residue" evidence="2">
    <location>
        <position position="1"/>
    </location>
</feature>
<organism evidence="2 3">
    <name type="scientific">Conidiobolus coronatus (strain ATCC 28846 / CBS 209.66 / NRRL 28638)</name>
    <name type="common">Delacroixia coronata</name>
    <dbReference type="NCBI Taxonomy" id="796925"/>
    <lineage>
        <taxon>Eukaryota</taxon>
        <taxon>Fungi</taxon>
        <taxon>Fungi incertae sedis</taxon>
        <taxon>Zoopagomycota</taxon>
        <taxon>Entomophthoromycotina</taxon>
        <taxon>Entomophthoromycetes</taxon>
        <taxon>Entomophthorales</taxon>
        <taxon>Ancylistaceae</taxon>
        <taxon>Conidiobolus</taxon>
    </lineage>
</organism>
<keyword evidence="1" id="KW-0812">Transmembrane</keyword>
<name>A0A137PG57_CONC2</name>
<dbReference type="EMBL" id="KQ964429">
    <property type="protein sequence ID" value="KXN73968.1"/>
    <property type="molecule type" value="Genomic_DNA"/>
</dbReference>
<sequence>EQFLLNKGLNWTQIELAFKVVGNSALENNKKFNIDEFLKSQLTQLPNLPPRIEQSQLPQLTKQLPKNFSIWKFISKWYATLKPYAIISLATYLIITYTILPLLKHYKIRRDRLLERQERYKKLFNLCQSQVNSIHYKATEIEEQNTRESVRAKETDLQDLILLREEGTPKLIKKIKDYKNWLELEKGKYSNDYYNKDYWSYSKVPGANVKSELRSFRGFVLNSKNF</sequence>